<sequence>TPNPLNFTTAAKTETIRLLRLCFLLILQLQPFKQSKMDRHKQYWICVRLNRFSGYYIPVPAIPCTYLSPMILHVVALRSQKHRERSPRFTVFDVISRIYRKILHSKLIQIDTVRGSLSEKKGVIEFKPGVTIPGVGTGKYVQQSSFDEIKFLHGDCSKYGIDESF</sequence>
<evidence type="ECO:0000256" key="1">
    <source>
        <dbReference type="SAM" id="Phobius"/>
    </source>
</evidence>
<comment type="caution">
    <text evidence="3">The sequence shown here is derived from an EMBL/GenBank/DDBJ whole genome shotgun (WGS) entry which is preliminary data.</text>
</comment>
<feature type="chain" id="PRO_5042269468" evidence="2">
    <location>
        <begin position="35"/>
        <end position="165"/>
    </location>
</feature>
<keyword evidence="1" id="KW-1133">Transmembrane helix</keyword>
<evidence type="ECO:0000313" key="3">
    <source>
        <dbReference type="EMBL" id="KAI7730239.1"/>
    </source>
</evidence>
<feature type="transmembrane region" description="Helical" evidence="1">
    <location>
        <begin position="55"/>
        <end position="77"/>
    </location>
</feature>
<organism evidence="3 4">
    <name type="scientific">Ambrosia artemisiifolia</name>
    <name type="common">Common ragweed</name>
    <dbReference type="NCBI Taxonomy" id="4212"/>
    <lineage>
        <taxon>Eukaryota</taxon>
        <taxon>Viridiplantae</taxon>
        <taxon>Streptophyta</taxon>
        <taxon>Embryophyta</taxon>
        <taxon>Tracheophyta</taxon>
        <taxon>Spermatophyta</taxon>
        <taxon>Magnoliopsida</taxon>
        <taxon>eudicotyledons</taxon>
        <taxon>Gunneridae</taxon>
        <taxon>Pentapetalae</taxon>
        <taxon>asterids</taxon>
        <taxon>campanulids</taxon>
        <taxon>Asterales</taxon>
        <taxon>Asteraceae</taxon>
        <taxon>Asteroideae</taxon>
        <taxon>Heliantheae alliance</taxon>
        <taxon>Heliantheae</taxon>
        <taxon>Ambrosia</taxon>
    </lineage>
</organism>
<keyword evidence="1" id="KW-0472">Membrane</keyword>
<accession>A0AAD5G6C7</accession>
<keyword evidence="1" id="KW-0812">Transmembrane</keyword>
<proteinExistence type="predicted"/>
<dbReference type="AlphaFoldDB" id="A0AAD5G6C7"/>
<evidence type="ECO:0000313" key="4">
    <source>
        <dbReference type="Proteomes" id="UP001206925"/>
    </source>
</evidence>
<protein>
    <submittedName>
        <fullName evidence="3">Uncharacterized protein</fullName>
    </submittedName>
</protein>
<dbReference type="EMBL" id="JAMZMK010010821">
    <property type="protein sequence ID" value="KAI7730239.1"/>
    <property type="molecule type" value="Genomic_DNA"/>
</dbReference>
<evidence type="ECO:0000256" key="2">
    <source>
        <dbReference type="SAM" id="SignalP"/>
    </source>
</evidence>
<reference evidence="3" key="1">
    <citation type="submission" date="2022-06" db="EMBL/GenBank/DDBJ databases">
        <title>Uncovering the hologenomic basis of an extraordinary plant invasion.</title>
        <authorList>
            <person name="Bieker V.C."/>
            <person name="Martin M.D."/>
            <person name="Gilbert T."/>
            <person name="Hodgins K."/>
            <person name="Battlay P."/>
            <person name="Petersen B."/>
            <person name="Wilson J."/>
        </authorList>
    </citation>
    <scope>NUCLEOTIDE SEQUENCE</scope>
    <source>
        <strain evidence="3">AA19_3_7</strain>
        <tissue evidence="3">Leaf</tissue>
    </source>
</reference>
<name>A0AAD5G6C7_AMBAR</name>
<feature type="non-terminal residue" evidence="3">
    <location>
        <position position="165"/>
    </location>
</feature>
<dbReference type="Proteomes" id="UP001206925">
    <property type="component" value="Unassembled WGS sequence"/>
</dbReference>
<keyword evidence="4" id="KW-1185">Reference proteome</keyword>
<keyword evidence="2" id="KW-0732">Signal</keyword>
<feature type="signal peptide" evidence="2">
    <location>
        <begin position="1"/>
        <end position="34"/>
    </location>
</feature>
<gene>
    <name evidence="3" type="ORF">M8C21_023076</name>
</gene>